<name>A0A848J9V3_9BACT</name>
<comment type="caution">
    <text evidence="1">The sequence shown here is derived from an EMBL/GenBank/DDBJ whole genome shotgun (WGS) entry which is preliminary data.</text>
</comment>
<protein>
    <submittedName>
        <fullName evidence="1">Uncharacterized protein</fullName>
    </submittedName>
</protein>
<proteinExistence type="predicted"/>
<evidence type="ECO:0000313" key="1">
    <source>
        <dbReference type="EMBL" id="NMM49822.1"/>
    </source>
</evidence>
<dbReference type="AlphaFoldDB" id="A0A848J9V3"/>
<keyword evidence="2" id="KW-1185">Reference proteome</keyword>
<reference evidence="1 2" key="1">
    <citation type="submission" date="2020-04" db="EMBL/GenBank/DDBJ databases">
        <title>Flammeovirgaceae bacterium KN852 isolated from deep sea.</title>
        <authorList>
            <person name="Zhang D.-C."/>
        </authorList>
    </citation>
    <scope>NUCLEOTIDE SEQUENCE [LARGE SCALE GENOMIC DNA]</scope>
    <source>
        <strain evidence="1 2">KN852</strain>
    </source>
</reference>
<accession>A0A848J9V3</accession>
<sequence>MIIDLENKDSSEILTNSQIQLSRLAFAKHFSIAGMGYAPKLEKINRVLGLFFLFRNYLRRNEFYNYNKFSTPPKRFSDPTEKSQFSNLAGKAIADYLSKQLDESLFTVNYEAAMKLRNLPIIGSRPDLIAFNSSKMFAIECKGYSKSSSGNMKTHKNQSQAGPIPVNFSIASISYNLYDKVKCKYYDPINSNVEYDEQLLKNLSQHYYSGINEFFNEKYFKRREIQVNEEQFFEIEIFTTSFLRTQIKERFPYPITELEHIFFDELDLKLIVPTNIDKLAENGINRAIEPFEIGESQSNYLYIDKDRIGLKIRN</sequence>
<dbReference type="EMBL" id="JABBNU010000010">
    <property type="protein sequence ID" value="NMM49822.1"/>
    <property type="molecule type" value="Genomic_DNA"/>
</dbReference>
<organism evidence="1 2">
    <name type="scientific">Marinigracilibium pacificum</name>
    <dbReference type="NCBI Taxonomy" id="2729599"/>
    <lineage>
        <taxon>Bacteria</taxon>
        <taxon>Pseudomonadati</taxon>
        <taxon>Bacteroidota</taxon>
        <taxon>Cytophagia</taxon>
        <taxon>Cytophagales</taxon>
        <taxon>Flammeovirgaceae</taxon>
        <taxon>Marinigracilibium</taxon>
    </lineage>
</organism>
<dbReference type="RefSeq" id="WP_169683315.1">
    <property type="nucleotide sequence ID" value="NZ_JABBNU010000010.1"/>
</dbReference>
<evidence type="ECO:0000313" key="2">
    <source>
        <dbReference type="Proteomes" id="UP000559010"/>
    </source>
</evidence>
<gene>
    <name evidence="1" type="ORF">HH304_15545</name>
</gene>
<dbReference type="Proteomes" id="UP000559010">
    <property type="component" value="Unassembled WGS sequence"/>
</dbReference>